<dbReference type="AlphaFoldDB" id="A0A177HVS6"/>
<dbReference type="PATRIC" id="fig|1716141.3.peg.1704"/>
<protein>
    <submittedName>
        <fullName evidence="2">Uncharacterized protein</fullName>
    </submittedName>
</protein>
<evidence type="ECO:0000313" key="2">
    <source>
        <dbReference type="EMBL" id="OAH15003.1"/>
    </source>
</evidence>
<accession>A0A177HVS6</accession>
<reference evidence="2 3" key="1">
    <citation type="submission" date="2015-12" db="EMBL/GenBank/DDBJ databases">
        <title>Genome sequence of Streptomyces sp. G25.</title>
        <authorList>
            <person name="Poehlein A."/>
            <person name="Roettig A."/>
            <person name="Hiessl S."/>
            <person name="Hauschild P."/>
            <person name="Schauer J."/>
            <person name="Madkour M.H."/>
            <person name="Al-Ansari A.M."/>
            <person name="Almakishah N.H."/>
            <person name="Steinbuechel A."/>
            <person name="Daniel R."/>
        </authorList>
    </citation>
    <scope>NUCLEOTIDE SEQUENCE [LARGE SCALE GENOMIC DNA]</scope>
    <source>
        <strain evidence="3">G25(2015)</strain>
    </source>
</reference>
<organism evidence="2 3">
    <name type="scientific">Streptomyces jeddahensis</name>
    <dbReference type="NCBI Taxonomy" id="1716141"/>
    <lineage>
        <taxon>Bacteria</taxon>
        <taxon>Bacillati</taxon>
        <taxon>Actinomycetota</taxon>
        <taxon>Actinomycetes</taxon>
        <taxon>Kitasatosporales</taxon>
        <taxon>Streptomycetaceae</taxon>
        <taxon>Streptomyces</taxon>
    </lineage>
</organism>
<sequence>MLLALLVGTSVALTDRAGADAPLPLVAVTGETGGEFAHDPPESALRLPTRHPVRLPDAPSATGTGEVRTRPWPFRAPAAAHAPSSYVSRCIVLRC</sequence>
<evidence type="ECO:0000256" key="1">
    <source>
        <dbReference type="SAM" id="MobiDB-lite"/>
    </source>
</evidence>
<comment type="caution">
    <text evidence="2">The sequence shown here is derived from an EMBL/GenBank/DDBJ whole genome shotgun (WGS) entry which is preliminary data.</text>
</comment>
<keyword evidence="3" id="KW-1185">Reference proteome</keyword>
<dbReference type="EMBL" id="LOHS01000052">
    <property type="protein sequence ID" value="OAH15003.1"/>
    <property type="molecule type" value="Genomic_DNA"/>
</dbReference>
<dbReference type="Proteomes" id="UP000077381">
    <property type="component" value="Unassembled WGS sequence"/>
</dbReference>
<name>A0A177HVS6_9ACTN</name>
<feature type="region of interest" description="Disordered" evidence="1">
    <location>
        <begin position="32"/>
        <end position="70"/>
    </location>
</feature>
<evidence type="ECO:0000313" key="3">
    <source>
        <dbReference type="Proteomes" id="UP000077381"/>
    </source>
</evidence>
<gene>
    <name evidence="2" type="ORF">STSP_16190</name>
</gene>
<proteinExistence type="predicted"/>